<dbReference type="InParanoid" id="K1QK90"/>
<dbReference type="PANTHER" id="PTHR31434">
    <property type="entry name" value="S PHASE CYCLIN A-ASSOCIATED PROTEIN IN THE ENDOPLASMIC RETICULUM"/>
    <property type="match status" value="1"/>
</dbReference>
<gene>
    <name evidence="1" type="ORF">CGI_10028350</name>
</gene>
<sequence length="160" mass="17461">MIQLEVPIQVSEGLPNGANAAIFERKKQEDPTQLISTYEATELVGIVSLLYGMLLHSGAPSRGDLSPPELPQHTMAVILTGIKMLNNMATFSGGQFKVDVSGVLCSEFTEEKILENQAKSSPSSTSKKAQEKEAGDQRMSLLSRFPREQLTAAQEYFKVS</sequence>
<dbReference type="AlphaFoldDB" id="K1QK90"/>
<dbReference type="HOGENOM" id="CLU_1653822_0_0_1"/>
<name>K1QK90_MAGGI</name>
<organism evidence="1">
    <name type="scientific">Magallana gigas</name>
    <name type="common">Pacific oyster</name>
    <name type="synonym">Crassostrea gigas</name>
    <dbReference type="NCBI Taxonomy" id="29159"/>
    <lineage>
        <taxon>Eukaryota</taxon>
        <taxon>Metazoa</taxon>
        <taxon>Spiralia</taxon>
        <taxon>Lophotrochozoa</taxon>
        <taxon>Mollusca</taxon>
        <taxon>Bivalvia</taxon>
        <taxon>Autobranchia</taxon>
        <taxon>Pteriomorphia</taxon>
        <taxon>Ostreida</taxon>
        <taxon>Ostreoidea</taxon>
        <taxon>Ostreidae</taxon>
        <taxon>Magallana</taxon>
    </lineage>
</organism>
<proteinExistence type="predicted"/>
<protein>
    <submittedName>
        <fullName evidence="1">Uncharacterized protein</fullName>
    </submittedName>
</protein>
<evidence type="ECO:0000313" key="1">
    <source>
        <dbReference type="EMBL" id="EKC37122.1"/>
    </source>
</evidence>
<dbReference type="EMBL" id="JH823235">
    <property type="protein sequence ID" value="EKC37122.1"/>
    <property type="molecule type" value="Genomic_DNA"/>
</dbReference>
<accession>K1QK90</accession>
<dbReference type="PANTHER" id="PTHR31434:SF2">
    <property type="entry name" value="S PHASE CYCLIN A-ASSOCIATED PROTEIN IN THE ENDOPLASMIC RETICULUM"/>
    <property type="match status" value="1"/>
</dbReference>
<reference evidence="1" key="1">
    <citation type="journal article" date="2012" name="Nature">
        <title>The oyster genome reveals stress adaptation and complexity of shell formation.</title>
        <authorList>
            <person name="Zhang G."/>
            <person name="Fang X."/>
            <person name="Guo X."/>
            <person name="Li L."/>
            <person name="Luo R."/>
            <person name="Xu F."/>
            <person name="Yang P."/>
            <person name="Zhang L."/>
            <person name="Wang X."/>
            <person name="Qi H."/>
            <person name="Xiong Z."/>
            <person name="Que H."/>
            <person name="Xie Y."/>
            <person name="Holland P.W."/>
            <person name="Paps J."/>
            <person name="Zhu Y."/>
            <person name="Wu F."/>
            <person name="Chen Y."/>
            <person name="Wang J."/>
            <person name="Peng C."/>
            <person name="Meng J."/>
            <person name="Yang L."/>
            <person name="Liu J."/>
            <person name="Wen B."/>
            <person name="Zhang N."/>
            <person name="Huang Z."/>
            <person name="Zhu Q."/>
            <person name="Feng Y."/>
            <person name="Mount A."/>
            <person name="Hedgecock D."/>
            <person name="Xu Z."/>
            <person name="Liu Y."/>
            <person name="Domazet-Loso T."/>
            <person name="Du Y."/>
            <person name="Sun X."/>
            <person name="Zhang S."/>
            <person name="Liu B."/>
            <person name="Cheng P."/>
            <person name="Jiang X."/>
            <person name="Li J."/>
            <person name="Fan D."/>
            <person name="Wang W."/>
            <person name="Fu W."/>
            <person name="Wang T."/>
            <person name="Wang B."/>
            <person name="Zhang J."/>
            <person name="Peng Z."/>
            <person name="Li Y."/>
            <person name="Li N."/>
            <person name="Wang J."/>
            <person name="Chen M."/>
            <person name="He Y."/>
            <person name="Tan F."/>
            <person name="Song X."/>
            <person name="Zheng Q."/>
            <person name="Huang R."/>
            <person name="Yang H."/>
            <person name="Du X."/>
            <person name="Chen L."/>
            <person name="Yang M."/>
            <person name="Gaffney P.M."/>
            <person name="Wang S."/>
            <person name="Luo L."/>
            <person name="She Z."/>
            <person name="Ming Y."/>
            <person name="Huang W."/>
            <person name="Zhang S."/>
            <person name="Huang B."/>
            <person name="Zhang Y."/>
            <person name="Qu T."/>
            <person name="Ni P."/>
            <person name="Miao G."/>
            <person name="Wang J."/>
            <person name="Wang Q."/>
            <person name="Steinberg C.E."/>
            <person name="Wang H."/>
            <person name="Li N."/>
            <person name="Qian L."/>
            <person name="Zhang G."/>
            <person name="Li Y."/>
            <person name="Yang H."/>
            <person name="Liu X."/>
            <person name="Wang J."/>
            <person name="Yin Y."/>
            <person name="Wang J."/>
        </authorList>
    </citation>
    <scope>NUCLEOTIDE SEQUENCE [LARGE SCALE GENOMIC DNA]</scope>
    <source>
        <strain evidence="1">05x7-T-G4-1.051#20</strain>
    </source>
</reference>